<name>A0A1W7ADP4_9STAP</name>
<accession>A0A1W7ADP4</accession>
<dbReference type="GO" id="GO:0016020">
    <property type="term" value="C:membrane"/>
    <property type="evidence" value="ECO:0007669"/>
    <property type="project" value="InterPro"/>
</dbReference>
<keyword evidence="4 9" id="KW-0812">Transmembrane</keyword>
<dbReference type="SMART" id="SM00793">
    <property type="entry name" value="AgrB"/>
    <property type="match status" value="1"/>
</dbReference>
<dbReference type="EC" id="3.4.-.-" evidence="10"/>
<evidence type="ECO:0000256" key="5">
    <source>
        <dbReference type="ARBA" id="ARBA00022801"/>
    </source>
</evidence>
<evidence type="ECO:0000256" key="2">
    <source>
        <dbReference type="ARBA" id="ARBA00022654"/>
    </source>
</evidence>
<dbReference type="KEGG" id="mcak:MCCS_21230"/>
<keyword evidence="5 10" id="KW-0378">Hydrolase</keyword>
<dbReference type="Proteomes" id="UP000194154">
    <property type="component" value="Chromosome"/>
</dbReference>
<dbReference type="GO" id="GO:0008233">
    <property type="term" value="F:peptidase activity"/>
    <property type="evidence" value="ECO:0007669"/>
    <property type="project" value="UniProtKB-KW"/>
</dbReference>
<reference evidence="10 11" key="1">
    <citation type="journal article" date="2017" name="Int. J. Syst. Evol. Microbiol.">
        <title>Macrococcus canis sp. nov., a skin bacterium associated with infections in dogs.</title>
        <authorList>
            <person name="Gobeli Brawand S."/>
            <person name="Cotting K."/>
            <person name="Gomez-Sanz E."/>
            <person name="Collaud A."/>
            <person name="Thomann A."/>
            <person name="Brodard I."/>
            <person name="Rodriguez-Campos S."/>
            <person name="Strauss C."/>
            <person name="Perreten V."/>
        </authorList>
    </citation>
    <scope>NUCLEOTIDE SEQUENCE [LARGE SCALE GENOMIC DNA]</scope>
    <source>
        <strain evidence="10 11">KM45013</strain>
    </source>
</reference>
<evidence type="ECO:0000256" key="3">
    <source>
        <dbReference type="ARBA" id="ARBA00022670"/>
    </source>
</evidence>
<feature type="transmembrane region" description="Helical" evidence="9">
    <location>
        <begin position="29"/>
        <end position="51"/>
    </location>
</feature>
<evidence type="ECO:0000256" key="1">
    <source>
        <dbReference type="ARBA" id="ARBA00022475"/>
    </source>
</evidence>
<keyword evidence="1" id="KW-1003">Cell membrane</keyword>
<gene>
    <name evidence="10" type="primary">agrB</name>
    <name evidence="10" type="ORF">MCCS_21230</name>
</gene>
<dbReference type="GeneID" id="35296208"/>
<protein>
    <submittedName>
        <fullName evidence="10">Accessory gene regulator protein B</fullName>
        <ecNumber evidence="10">3.4.-.-</ecNumber>
    </submittedName>
</protein>
<dbReference type="RefSeq" id="WP_086043249.1">
    <property type="nucleotide sequence ID" value="NZ_CBCRZA010000007.1"/>
</dbReference>
<dbReference type="AlphaFoldDB" id="A0A1W7ADP4"/>
<organism evidence="10 11">
    <name type="scientific">Macrococcoides canis</name>
    <dbReference type="NCBI Taxonomy" id="1855823"/>
    <lineage>
        <taxon>Bacteria</taxon>
        <taxon>Bacillati</taxon>
        <taxon>Bacillota</taxon>
        <taxon>Bacilli</taxon>
        <taxon>Bacillales</taxon>
        <taxon>Staphylococcaceae</taxon>
        <taxon>Macrococcoides</taxon>
    </lineage>
</organism>
<dbReference type="OrthoDB" id="2183538at2"/>
<dbReference type="Pfam" id="PF04647">
    <property type="entry name" value="AgrB"/>
    <property type="match status" value="1"/>
</dbReference>
<proteinExistence type="predicted"/>
<dbReference type="GO" id="GO:0009372">
    <property type="term" value="P:quorum sensing"/>
    <property type="evidence" value="ECO:0007669"/>
    <property type="project" value="UniProtKB-KW"/>
</dbReference>
<evidence type="ECO:0000256" key="7">
    <source>
        <dbReference type="ARBA" id="ARBA00023026"/>
    </source>
</evidence>
<keyword evidence="8 9" id="KW-0472">Membrane</keyword>
<keyword evidence="11" id="KW-1185">Reference proteome</keyword>
<keyword evidence="2" id="KW-0673">Quorum sensing</keyword>
<feature type="transmembrane region" description="Helical" evidence="9">
    <location>
        <begin position="95"/>
        <end position="114"/>
    </location>
</feature>
<dbReference type="EMBL" id="CP021059">
    <property type="protein sequence ID" value="ARQ07712.1"/>
    <property type="molecule type" value="Genomic_DNA"/>
</dbReference>
<feature type="transmembrane region" description="Helical" evidence="9">
    <location>
        <begin position="134"/>
        <end position="151"/>
    </location>
</feature>
<evidence type="ECO:0000313" key="11">
    <source>
        <dbReference type="Proteomes" id="UP000194154"/>
    </source>
</evidence>
<evidence type="ECO:0000256" key="9">
    <source>
        <dbReference type="SAM" id="Phobius"/>
    </source>
</evidence>
<evidence type="ECO:0000313" key="10">
    <source>
        <dbReference type="EMBL" id="ARQ07712.1"/>
    </source>
</evidence>
<keyword evidence="7" id="KW-0843">Virulence</keyword>
<evidence type="ECO:0000256" key="4">
    <source>
        <dbReference type="ARBA" id="ARBA00022692"/>
    </source>
</evidence>
<keyword evidence="3" id="KW-0645">Protease</keyword>
<evidence type="ECO:0000256" key="6">
    <source>
        <dbReference type="ARBA" id="ARBA00022989"/>
    </source>
</evidence>
<keyword evidence="6 9" id="KW-1133">Transmembrane helix</keyword>
<dbReference type="InterPro" id="IPR006741">
    <property type="entry name" value="AgrB"/>
</dbReference>
<dbReference type="STRING" id="1855823.MCCS_21230"/>
<sequence length="176" mass="20339">MTTISYEKLQKKFNLSHLEMLKMQRAVNILYKNISLIVIVYSMSFLLDVLIEAIIMHATYFCIRLTSFGAHFKHYFPCMVFSIVTFALIPKLVSLIHINFLLAALVACVTIIYYAPVATKKHPIHAHHRKKLKIQTCFTVTILLMISIFIHPDYAQLMYVGMITQSLTLLPLFNKE</sequence>
<dbReference type="GO" id="GO:0006508">
    <property type="term" value="P:proteolysis"/>
    <property type="evidence" value="ECO:0007669"/>
    <property type="project" value="UniProtKB-KW"/>
</dbReference>
<evidence type="ECO:0000256" key="8">
    <source>
        <dbReference type="ARBA" id="ARBA00023136"/>
    </source>
</evidence>